<proteinExistence type="predicted"/>
<evidence type="ECO:0000256" key="3">
    <source>
        <dbReference type="ARBA" id="ARBA00022692"/>
    </source>
</evidence>
<evidence type="ECO:0000259" key="7">
    <source>
        <dbReference type="PROSITE" id="PS50850"/>
    </source>
</evidence>
<keyword evidence="2" id="KW-1003">Cell membrane</keyword>
<evidence type="ECO:0000256" key="1">
    <source>
        <dbReference type="ARBA" id="ARBA00004651"/>
    </source>
</evidence>
<dbReference type="PANTHER" id="PTHR43124:SF3">
    <property type="entry name" value="CHLORAMPHENICOL EFFLUX PUMP RV0191"/>
    <property type="match status" value="1"/>
</dbReference>
<evidence type="ECO:0000256" key="6">
    <source>
        <dbReference type="SAM" id="Phobius"/>
    </source>
</evidence>
<comment type="subcellular location">
    <subcellularLocation>
        <location evidence="1">Cell membrane</location>
        <topology evidence="1">Multi-pass membrane protein</topology>
    </subcellularLocation>
</comment>
<keyword evidence="9" id="KW-1185">Reference proteome</keyword>
<evidence type="ECO:0000256" key="2">
    <source>
        <dbReference type="ARBA" id="ARBA00022475"/>
    </source>
</evidence>
<dbReference type="GO" id="GO:0005886">
    <property type="term" value="C:plasma membrane"/>
    <property type="evidence" value="ECO:0007669"/>
    <property type="project" value="UniProtKB-SubCell"/>
</dbReference>
<dbReference type="InterPro" id="IPR036259">
    <property type="entry name" value="MFS_trans_sf"/>
</dbReference>
<keyword evidence="5 6" id="KW-0472">Membrane</keyword>
<dbReference type="EMBL" id="QFVT01000003">
    <property type="protein sequence ID" value="PYC48332.1"/>
    <property type="molecule type" value="Genomic_DNA"/>
</dbReference>
<feature type="transmembrane region" description="Helical" evidence="6">
    <location>
        <begin position="253"/>
        <end position="274"/>
    </location>
</feature>
<keyword evidence="3 6" id="KW-0812">Transmembrane</keyword>
<sequence>MPSKPQSRIEFIALMAMMVATVAFSVDSMLPALPEIAQDLTPDRLNHAQLIITAFAMGMGIGTLFTGPLSDTFGRKPVIVATAALYIIGAALSYLAPTIELMIAARVLQGLGAAGPRTISMAVIRDLYSGREMARLMSFVMMVFTMIPAVAPLIGFGIMSITGWRGIFLAFILFSVISTLWMSLRLDEPLPKDRRRSLDLRRLATASREMLSIAMVRQSIFVQTMCFGMLFTSITMIQQIFDQTFDKSASFTFWFFSMALCGACANMLNAALVVRIGMWRIATGMLALLILASLLMLGFYATGPALGALFIGYLLWQAMVFFQMGMTLGNLNAMAMGPLGHIAGLASSIIGALSTVGGAVIGSVVGQMFDGTPQPLITACAIMSAAAFATMLRMNNLEARAA</sequence>
<feature type="transmembrane region" description="Helical" evidence="6">
    <location>
        <begin position="136"/>
        <end position="161"/>
    </location>
</feature>
<protein>
    <submittedName>
        <fullName evidence="8">Multidrug MFS transporter</fullName>
    </submittedName>
</protein>
<keyword evidence="4 6" id="KW-1133">Transmembrane helix</keyword>
<feature type="transmembrane region" description="Helical" evidence="6">
    <location>
        <begin position="343"/>
        <end position="369"/>
    </location>
</feature>
<feature type="transmembrane region" description="Helical" evidence="6">
    <location>
        <begin position="307"/>
        <end position="331"/>
    </location>
</feature>
<dbReference type="GO" id="GO:0022857">
    <property type="term" value="F:transmembrane transporter activity"/>
    <property type="evidence" value="ECO:0007669"/>
    <property type="project" value="InterPro"/>
</dbReference>
<dbReference type="InterPro" id="IPR011701">
    <property type="entry name" value="MFS"/>
</dbReference>
<evidence type="ECO:0000313" key="8">
    <source>
        <dbReference type="EMBL" id="PYC48332.1"/>
    </source>
</evidence>
<dbReference type="InterPro" id="IPR050189">
    <property type="entry name" value="MFS_Efflux_Transporters"/>
</dbReference>
<dbReference type="OrthoDB" id="9800416at2"/>
<dbReference type="PANTHER" id="PTHR43124">
    <property type="entry name" value="PURINE EFFLUX PUMP PBUE"/>
    <property type="match status" value="1"/>
</dbReference>
<organism evidence="8 9">
    <name type="scientific">Litorivita pollutaquae</name>
    <dbReference type="NCBI Taxonomy" id="2200892"/>
    <lineage>
        <taxon>Bacteria</taxon>
        <taxon>Pseudomonadati</taxon>
        <taxon>Pseudomonadota</taxon>
        <taxon>Alphaproteobacteria</taxon>
        <taxon>Rhodobacterales</taxon>
        <taxon>Paracoccaceae</taxon>
        <taxon>Litorivita</taxon>
    </lineage>
</organism>
<dbReference type="PROSITE" id="PS50850">
    <property type="entry name" value="MFS"/>
    <property type="match status" value="1"/>
</dbReference>
<feature type="transmembrane region" description="Helical" evidence="6">
    <location>
        <begin position="78"/>
        <end position="97"/>
    </location>
</feature>
<comment type="caution">
    <text evidence="8">The sequence shown here is derived from an EMBL/GenBank/DDBJ whole genome shotgun (WGS) entry which is preliminary data.</text>
</comment>
<dbReference type="RefSeq" id="WP_110795066.1">
    <property type="nucleotide sequence ID" value="NZ_KZ826482.1"/>
</dbReference>
<reference evidence="8 9" key="1">
    <citation type="submission" date="2018-05" db="EMBL/GenBank/DDBJ databases">
        <title>Oceanovita maritima gen. nov., sp. nov., a marine bacterium in the family Rhodobacteraceae isolated from surface seawater of Lundu port Xiamen, China.</title>
        <authorList>
            <person name="Hetharua B.H."/>
            <person name="Min D."/>
            <person name="Liao H."/>
            <person name="Tian Y."/>
        </authorList>
    </citation>
    <scope>NUCLEOTIDE SEQUENCE [LARGE SCALE GENOMIC DNA]</scope>
    <source>
        <strain evidence="8 9">FSX-11</strain>
    </source>
</reference>
<name>A0A2V4N344_9RHOB</name>
<feature type="transmembrane region" description="Helical" evidence="6">
    <location>
        <begin position="220"/>
        <end position="241"/>
    </location>
</feature>
<evidence type="ECO:0000313" key="9">
    <source>
        <dbReference type="Proteomes" id="UP000248012"/>
    </source>
</evidence>
<dbReference type="Gene3D" id="1.20.1720.10">
    <property type="entry name" value="Multidrug resistance protein D"/>
    <property type="match status" value="1"/>
</dbReference>
<gene>
    <name evidence="8" type="ORF">DI396_04890</name>
</gene>
<evidence type="ECO:0000256" key="4">
    <source>
        <dbReference type="ARBA" id="ARBA00022989"/>
    </source>
</evidence>
<feature type="transmembrane region" description="Helical" evidence="6">
    <location>
        <begin position="281"/>
        <end position="301"/>
    </location>
</feature>
<feature type="domain" description="Major facilitator superfamily (MFS) profile" evidence="7">
    <location>
        <begin position="11"/>
        <end position="398"/>
    </location>
</feature>
<dbReference type="SUPFAM" id="SSF103473">
    <property type="entry name" value="MFS general substrate transporter"/>
    <property type="match status" value="1"/>
</dbReference>
<dbReference type="InterPro" id="IPR020846">
    <property type="entry name" value="MFS_dom"/>
</dbReference>
<feature type="transmembrane region" description="Helical" evidence="6">
    <location>
        <begin position="375"/>
        <end position="392"/>
    </location>
</feature>
<feature type="transmembrane region" description="Helical" evidence="6">
    <location>
        <begin position="12"/>
        <end position="33"/>
    </location>
</feature>
<dbReference type="Proteomes" id="UP000248012">
    <property type="component" value="Unassembled WGS sequence"/>
</dbReference>
<dbReference type="Pfam" id="PF07690">
    <property type="entry name" value="MFS_1"/>
    <property type="match status" value="1"/>
</dbReference>
<feature type="transmembrane region" description="Helical" evidence="6">
    <location>
        <begin position="45"/>
        <end position="66"/>
    </location>
</feature>
<evidence type="ECO:0000256" key="5">
    <source>
        <dbReference type="ARBA" id="ARBA00023136"/>
    </source>
</evidence>
<feature type="transmembrane region" description="Helical" evidence="6">
    <location>
        <begin position="167"/>
        <end position="186"/>
    </location>
</feature>
<accession>A0A2V4N344</accession>
<dbReference type="AlphaFoldDB" id="A0A2V4N344"/>